<gene>
    <name evidence="10" type="ORF">DFJ64_0243</name>
</gene>
<dbReference type="InterPro" id="IPR004654">
    <property type="entry name" value="ROK_glcA"/>
</dbReference>
<reference evidence="10 11" key="1">
    <citation type="submission" date="2018-08" db="EMBL/GenBank/DDBJ databases">
        <title>Sequencing the genomes of 1000 actinobacteria strains.</title>
        <authorList>
            <person name="Klenk H.-P."/>
        </authorList>
    </citation>
    <scope>NUCLEOTIDE SEQUENCE [LARGE SCALE GENOMIC DNA]</scope>
    <source>
        <strain evidence="10 11">DSM 22891</strain>
    </source>
</reference>
<evidence type="ECO:0000256" key="5">
    <source>
        <dbReference type="ARBA" id="ARBA00022741"/>
    </source>
</evidence>
<dbReference type="GO" id="GO:0005737">
    <property type="term" value="C:cytoplasm"/>
    <property type="evidence" value="ECO:0007669"/>
    <property type="project" value="InterPro"/>
</dbReference>
<feature type="region of interest" description="Disordered" evidence="9">
    <location>
        <begin position="1"/>
        <end position="27"/>
    </location>
</feature>
<dbReference type="Proteomes" id="UP000256485">
    <property type="component" value="Unassembled WGS sequence"/>
</dbReference>
<evidence type="ECO:0000256" key="3">
    <source>
        <dbReference type="ARBA" id="ARBA00014701"/>
    </source>
</evidence>
<dbReference type="PANTHER" id="PTHR18964:SF173">
    <property type="entry name" value="GLUCOKINASE"/>
    <property type="match status" value="1"/>
</dbReference>
<name>A0A3D9V027_THECX</name>
<evidence type="ECO:0000256" key="4">
    <source>
        <dbReference type="ARBA" id="ARBA00022679"/>
    </source>
</evidence>
<dbReference type="GO" id="GO:0004340">
    <property type="term" value="F:glucokinase activity"/>
    <property type="evidence" value="ECO:0007669"/>
    <property type="project" value="UniProtKB-EC"/>
</dbReference>
<organism evidence="10 11">
    <name type="scientific">Thermasporomyces composti</name>
    <dbReference type="NCBI Taxonomy" id="696763"/>
    <lineage>
        <taxon>Bacteria</taxon>
        <taxon>Bacillati</taxon>
        <taxon>Actinomycetota</taxon>
        <taxon>Actinomycetes</taxon>
        <taxon>Propionibacteriales</taxon>
        <taxon>Nocardioidaceae</taxon>
        <taxon>Thermasporomyces</taxon>
    </lineage>
</organism>
<evidence type="ECO:0000313" key="10">
    <source>
        <dbReference type="EMBL" id="REF34877.1"/>
    </source>
</evidence>
<dbReference type="NCBIfam" id="TIGR00744">
    <property type="entry name" value="ROK_glcA_fam"/>
    <property type="match status" value="1"/>
</dbReference>
<comment type="caution">
    <text evidence="10">The sequence shown here is derived from an EMBL/GenBank/DDBJ whole genome shotgun (WGS) entry which is preliminary data.</text>
</comment>
<keyword evidence="4" id="KW-0808">Transferase</keyword>
<dbReference type="GO" id="GO:0005524">
    <property type="term" value="F:ATP binding"/>
    <property type="evidence" value="ECO:0007669"/>
    <property type="project" value="UniProtKB-KW"/>
</dbReference>
<evidence type="ECO:0000256" key="7">
    <source>
        <dbReference type="ARBA" id="ARBA00022840"/>
    </source>
</evidence>
<dbReference type="InterPro" id="IPR043129">
    <property type="entry name" value="ATPase_NBD"/>
</dbReference>
<evidence type="ECO:0000313" key="11">
    <source>
        <dbReference type="Proteomes" id="UP000256485"/>
    </source>
</evidence>
<dbReference type="InterPro" id="IPR049874">
    <property type="entry name" value="ROK_cs"/>
</dbReference>
<evidence type="ECO:0000256" key="6">
    <source>
        <dbReference type="ARBA" id="ARBA00022777"/>
    </source>
</evidence>
<keyword evidence="5" id="KW-0547">Nucleotide-binding</keyword>
<evidence type="ECO:0000256" key="9">
    <source>
        <dbReference type="SAM" id="MobiDB-lite"/>
    </source>
</evidence>
<dbReference type="InterPro" id="IPR000600">
    <property type="entry name" value="ROK"/>
</dbReference>
<feature type="compositionally biased region" description="Low complexity" evidence="9">
    <location>
        <begin position="15"/>
        <end position="27"/>
    </location>
</feature>
<dbReference type="SUPFAM" id="SSF53067">
    <property type="entry name" value="Actin-like ATPase domain"/>
    <property type="match status" value="1"/>
</dbReference>
<dbReference type="PROSITE" id="PS01125">
    <property type="entry name" value="ROK"/>
    <property type="match status" value="1"/>
</dbReference>
<dbReference type="Pfam" id="PF00480">
    <property type="entry name" value="ROK"/>
    <property type="match status" value="1"/>
</dbReference>
<evidence type="ECO:0000256" key="1">
    <source>
        <dbReference type="ARBA" id="ARBA00006479"/>
    </source>
</evidence>
<dbReference type="Gene3D" id="3.30.420.40">
    <property type="match status" value="2"/>
</dbReference>
<dbReference type="EMBL" id="QTUC01000001">
    <property type="protein sequence ID" value="REF34877.1"/>
    <property type="molecule type" value="Genomic_DNA"/>
</dbReference>
<protein>
    <recommendedName>
        <fullName evidence="3">Glucokinase</fullName>
        <ecNumber evidence="2">2.7.1.2</ecNumber>
    </recommendedName>
    <alternativeName>
        <fullName evidence="8">Glucose kinase</fullName>
    </alternativeName>
</protein>
<dbReference type="GO" id="GO:0006096">
    <property type="term" value="P:glycolytic process"/>
    <property type="evidence" value="ECO:0007669"/>
    <property type="project" value="InterPro"/>
</dbReference>
<proteinExistence type="inferred from homology"/>
<keyword evidence="7" id="KW-0067">ATP-binding</keyword>
<dbReference type="PANTHER" id="PTHR18964">
    <property type="entry name" value="ROK (REPRESSOR, ORF, KINASE) FAMILY"/>
    <property type="match status" value="1"/>
</dbReference>
<dbReference type="AlphaFoldDB" id="A0A3D9V027"/>
<evidence type="ECO:0000256" key="8">
    <source>
        <dbReference type="ARBA" id="ARBA00032386"/>
    </source>
</evidence>
<dbReference type="EC" id="2.7.1.2" evidence="2"/>
<keyword evidence="6 10" id="KW-0418">Kinase</keyword>
<evidence type="ECO:0000256" key="2">
    <source>
        <dbReference type="ARBA" id="ARBA00012323"/>
    </source>
</evidence>
<sequence length="338" mass="35128">MVESGEVEQERARPGARSGSGSTRSSLAIGVDVGGTKIAAGVVDESGAILDEARRETPATSPEEIAAAIADVVADLRSRHDVRAVGIGAAGLVDADRTTVLFSPNLVWRDEPLKRVVEERIGLPTIIENDANAAAWAEFRFGGGRNVTDMVLLTVGTGLGGGLVLRGELYRGAFGVGGEVGHMRVVPGGYPCGCGNRGCWEQYASGTALEREARALAQSSPTRASRLLELAGGDPANVKGRMVTQAAKEGDRAAQELLEEVGRWLGEGIASLAALLDPAVVVIGGGVSEAGDLLLEPARAALERTLTARGHRPVLRIQQASFGNEAGIIGAADLARWR</sequence>
<dbReference type="RefSeq" id="WP_425452154.1">
    <property type="nucleotide sequence ID" value="NZ_QTUC01000001.1"/>
</dbReference>
<keyword evidence="11" id="KW-1185">Reference proteome</keyword>
<dbReference type="CDD" id="cd24061">
    <property type="entry name" value="ASKHA_NBD_ROK_SgGLK-like"/>
    <property type="match status" value="1"/>
</dbReference>
<accession>A0A3D9V027</accession>
<comment type="similarity">
    <text evidence="1">Belongs to the ROK (NagC/XylR) family.</text>
</comment>